<comment type="caution">
    <text evidence="1">The sequence shown here is derived from an EMBL/GenBank/DDBJ whole genome shotgun (WGS) entry which is preliminary data.</text>
</comment>
<dbReference type="SUPFAM" id="SSF51197">
    <property type="entry name" value="Clavaminate synthase-like"/>
    <property type="match status" value="1"/>
</dbReference>
<keyword evidence="2" id="KW-1185">Reference proteome</keyword>
<accession>A0A2T7GAD1</accession>
<dbReference type="EMBL" id="QCYH01000002">
    <property type="protein sequence ID" value="PVA11356.1"/>
    <property type="molecule type" value="Genomic_DNA"/>
</dbReference>
<protein>
    <recommendedName>
        <fullName evidence="3">Phytanoyl-CoA dioxygenase</fullName>
    </recommendedName>
</protein>
<dbReference type="Proteomes" id="UP000244446">
    <property type="component" value="Unassembled WGS sequence"/>
</dbReference>
<dbReference type="Gene3D" id="2.60.120.620">
    <property type="entry name" value="q2cbj1_9rhob like domain"/>
    <property type="match status" value="1"/>
</dbReference>
<name>A0A2T7GAD1_9RHOB</name>
<sequence length="258" mass="27581">MAQKGWAHFGHDAGVAAWAGAARAAALERMQDPAHREAWLQCGGTWFVGVDTLPNDAAGAVAWSGPLTGTAYGEARALYGDLPLHAGQVSVVYPGYPKPREGEGQAAFRYRLSRDAAHVDGLLAVGESRARMLKERHAYILGLPLTDVSAGASPLVVWEGSHHIMRAAFAAAFEGTPPENWGEVDLTEIYKAARREVFSRCARIELPGRPGEATLVHRLALHGVAPWATGAGAPAEGRMIAYFRPEFPDGGPEWLTAP</sequence>
<evidence type="ECO:0008006" key="3">
    <source>
        <dbReference type="Google" id="ProtNLM"/>
    </source>
</evidence>
<evidence type="ECO:0000313" key="1">
    <source>
        <dbReference type="EMBL" id="PVA11356.1"/>
    </source>
</evidence>
<reference evidence="1 2" key="1">
    <citation type="submission" date="2018-04" db="EMBL/GenBank/DDBJ databases">
        <title>Pelagivirga bohaiensis gen. nov., sp. nov., a bacterium isolated from the Bohai Sea.</title>
        <authorList>
            <person name="Ji X."/>
        </authorList>
    </citation>
    <scope>NUCLEOTIDE SEQUENCE [LARGE SCALE GENOMIC DNA]</scope>
    <source>
        <strain evidence="1 2">BH-SD19</strain>
    </source>
</reference>
<dbReference type="OrthoDB" id="7345863at2"/>
<gene>
    <name evidence="1" type="ORF">DC366_04070</name>
</gene>
<dbReference type="AlphaFoldDB" id="A0A2T7GAD1"/>
<evidence type="ECO:0000313" key="2">
    <source>
        <dbReference type="Proteomes" id="UP000244446"/>
    </source>
</evidence>
<proteinExistence type="predicted"/>
<organism evidence="1 2">
    <name type="scientific">Pelagivirga sediminicola</name>
    <dbReference type="NCBI Taxonomy" id="2170575"/>
    <lineage>
        <taxon>Bacteria</taxon>
        <taxon>Pseudomonadati</taxon>
        <taxon>Pseudomonadota</taxon>
        <taxon>Alphaproteobacteria</taxon>
        <taxon>Rhodobacterales</taxon>
        <taxon>Paracoccaceae</taxon>
        <taxon>Pelagivirga</taxon>
    </lineage>
</organism>